<proteinExistence type="predicted"/>
<organism evidence="8 9">
    <name type="scientific">Romeriopsis navalis LEGE 11480</name>
    <dbReference type="NCBI Taxonomy" id="2777977"/>
    <lineage>
        <taxon>Bacteria</taxon>
        <taxon>Bacillati</taxon>
        <taxon>Cyanobacteriota</taxon>
        <taxon>Cyanophyceae</taxon>
        <taxon>Leptolyngbyales</taxon>
        <taxon>Leptolyngbyaceae</taxon>
        <taxon>Romeriopsis</taxon>
        <taxon>Romeriopsis navalis</taxon>
    </lineage>
</organism>
<dbReference type="SUPFAM" id="SSF55874">
    <property type="entry name" value="ATPase domain of HSP90 chaperone/DNA topoisomerase II/histidine kinase"/>
    <property type="match status" value="1"/>
</dbReference>
<evidence type="ECO:0000256" key="1">
    <source>
        <dbReference type="ARBA" id="ARBA00000085"/>
    </source>
</evidence>
<gene>
    <name evidence="8" type="ORF">IQ266_08825</name>
</gene>
<comment type="caution">
    <text evidence="8">The sequence shown here is derived from an EMBL/GenBank/DDBJ whole genome shotgun (WGS) entry which is preliminary data.</text>
</comment>
<dbReference type="SMART" id="SM00387">
    <property type="entry name" value="HATPase_c"/>
    <property type="match status" value="1"/>
</dbReference>
<protein>
    <recommendedName>
        <fullName evidence="2">histidine kinase</fullName>
        <ecNumber evidence="2">2.7.13.3</ecNumber>
    </recommendedName>
</protein>
<feature type="transmembrane region" description="Helical" evidence="6">
    <location>
        <begin position="131"/>
        <end position="153"/>
    </location>
</feature>
<dbReference type="PROSITE" id="PS50109">
    <property type="entry name" value="HIS_KIN"/>
    <property type="match status" value="1"/>
</dbReference>
<dbReference type="PANTHER" id="PTHR43065:SF50">
    <property type="entry name" value="HISTIDINE KINASE"/>
    <property type="match status" value="1"/>
</dbReference>
<dbReference type="PANTHER" id="PTHR43065">
    <property type="entry name" value="SENSOR HISTIDINE KINASE"/>
    <property type="match status" value="1"/>
</dbReference>
<reference evidence="8" key="1">
    <citation type="submission" date="2020-10" db="EMBL/GenBank/DDBJ databases">
        <authorList>
            <person name="Castelo-Branco R."/>
            <person name="Eusebio N."/>
            <person name="Adriana R."/>
            <person name="Vieira A."/>
            <person name="Brugerolle De Fraissinette N."/>
            <person name="Rezende De Castro R."/>
            <person name="Schneider M.P."/>
            <person name="Vasconcelos V."/>
            <person name="Leao P.N."/>
        </authorList>
    </citation>
    <scope>NUCLEOTIDE SEQUENCE</scope>
    <source>
        <strain evidence="8">LEGE 11480</strain>
    </source>
</reference>
<dbReference type="PRINTS" id="PR00344">
    <property type="entry name" value="BCTRLSENSOR"/>
</dbReference>
<keyword evidence="6" id="KW-1133">Transmembrane helix</keyword>
<keyword evidence="5" id="KW-0902">Two-component regulatory system</keyword>
<keyword evidence="6" id="KW-0812">Transmembrane</keyword>
<comment type="catalytic activity">
    <reaction evidence="1">
        <text>ATP + protein L-histidine = ADP + protein N-phospho-L-histidine.</text>
        <dbReference type="EC" id="2.7.13.3"/>
    </reaction>
</comment>
<feature type="domain" description="Histidine kinase" evidence="7">
    <location>
        <begin position="213"/>
        <end position="472"/>
    </location>
</feature>
<keyword evidence="4" id="KW-0418">Kinase</keyword>
<dbReference type="InterPro" id="IPR005467">
    <property type="entry name" value="His_kinase_dom"/>
</dbReference>
<sequence>MTSMSEMAYGLSRMARNVRGQVLFPQDASYRRSYNAGRAVFLAKADLLKTQVTEPQQRQRLLNMITVGGQHDRLAQKIFELNRQNKYDAAKAKLPQLRMGEIDRNYDAFRDQQIALLAEQSRTLKLSLFNLKLLVLISTLLSIGFATSLGFFVSRRFRLAQLIEDQSAALAQKNQQLQMTQTELIDGFEALEKAQSKLVQAEKMSSLGQLVAGVAHEINNPVNFIHGNLRHVAEYSQDLLDLVKAYQAAYPDPLPQLEAATESLEFDFVQADLPKMLASMKVGTDRIRHIVLSLRNFSRMDESAFKAVDIHEGIDSTLLILQHRLKASSERAAIELIREYSDLPLVECYAGQLNQVFMNILANAIDALEELAQQRATQGNQDQPIQITVRTALVDDGQSVQITIADNGIGIPPEVQARIFDPFFTTKPVGKGTGMGMSISYQLVTEKHHGRLTCVSTPGQGAKFVIELPLKQPVSNAIDSTITDDTAISNRG</sequence>
<keyword evidence="4" id="KW-0808">Transferase</keyword>
<evidence type="ECO:0000256" key="3">
    <source>
        <dbReference type="ARBA" id="ARBA00022553"/>
    </source>
</evidence>
<keyword evidence="6" id="KW-0472">Membrane</keyword>
<dbReference type="Gene3D" id="3.30.565.10">
    <property type="entry name" value="Histidine kinase-like ATPase, C-terminal domain"/>
    <property type="match status" value="1"/>
</dbReference>
<dbReference type="CDD" id="cd00082">
    <property type="entry name" value="HisKA"/>
    <property type="match status" value="1"/>
</dbReference>
<dbReference type="EMBL" id="JADEXQ010000023">
    <property type="protein sequence ID" value="MBE9029830.1"/>
    <property type="molecule type" value="Genomic_DNA"/>
</dbReference>
<dbReference type="InterPro" id="IPR003594">
    <property type="entry name" value="HATPase_dom"/>
</dbReference>
<evidence type="ECO:0000256" key="2">
    <source>
        <dbReference type="ARBA" id="ARBA00012438"/>
    </source>
</evidence>
<dbReference type="AlphaFoldDB" id="A0A928VNN4"/>
<keyword evidence="9" id="KW-1185">Reference proteome</keyword>
<dbReference type="SMART" id="SM00388">
    <property type="entry name" value="HisKA"/>
    <property type="match status" value="1"/>
</dbReference>
<name>A0A928VNN4_9CYAN</name>
<dbReference type="GO" id="GO:0000155">
    <property type="term" value="F:phosphorelay sensor kinase activity"/>
    <property type="evidence" value="ECO:0007669"/>
    <property type="project" value="InterPro"/>
</dbReference>
<evidence type="ECO:0000256" key="6">
    <source>
        <dbReference type="SAM" id="Phobius"/>
    </source>
</evidence>
<dbReference type="Gene3D" id="1.10.287.130">
    <property type="match status" value="1"/>
</dbReference>
<dbReference type="EC" id="2.7.13.3" evidence="2"/>
<dbReference type="InterPro" id="IPR036890">
    <property type="entry name" value="HATPase_C_sf"/>
</dbReference>
<accession>A0A928VNN4</accession>
<dbReference type="InterPro" id="IPR004358">
    <property type="entry name" value="Sig_transdc_His_kin-like_C"/>
</dbReference>
<evidence type="ECO:0000313" key="8">
    <source>
        <dbReference type="EMBL" id="MBE9029830.1"/>
    </source>
</evidence>
<dbReference type="Pfam" id="PF02518">
    <property type="entry name" value="HATPase_c"/>
    <property type="match status" value="1"/>
</dbReference>
<evidence type="ECO:0000256" key="5">
    <source>
        <dbReference type="ARBA" id="ARBA00023012"/>
    </source>
</evidence>
<dbReference type="Proteomes" id="UP000625316">
    <property type="component" value="Unassembled WGS sequence"/>
</dbReference>
<evidence type="ECO:0000259" key="7">
    <source>
        <dbReference type="PROSITE" id="PS50109"/>
    </source>
</evidence>
<evidence type="ECO:0000256" key="4">
    <source>
        <dbReference type="ARBA" id="ARBA00022777"/>
    </source>
</evidence>
<evidence type="ECO:0000313" key="9">
    <source>
        <dbReference type="Proteomes" id="UP000625316"/>
    </source>
</evidence>
<dbReference type="InterPro" id="IPR036097">
    <property type="entry name" value="HisK_dim/P_sf"/>
</dbReference>
<keyword evidence="3" id="KW-0597">Phosphoprotein</keyword>
<dbReference type="InterPro" id="IPR003661">
    <property type="entry name" value="HisK_dim/P_dom"/>
</dbReference>
<dbReference type="SUPFAM" id="SSF47384">
    <property type="entry name" value="Homodimeric domain of signal transducing histidine kinase"/>
    <property type="match status" value="1"/>
</dbReference>